<dbReference type="OrthoDB" id="6853586at2"/>
<evidence type="ECO:0000313" key="2">
    <source>
        <dbReference type="Proteomes" id="UP000054742"/>
    </source>
</evidence>
<dbReference type="AlphaFoldDB" id="A0A0W0S272"/>
<dbReference type="PATRIC" id="fig|29422.6.peg.3364"/>
<organism evidence="1 2">
    <name type="scientific">Legionella brunensis</name>
    <dbReference type="NCBI Taxonomy" id="29422"/>
    <lineage>
        <taxon>Bacteria</taxon>
        <taxon>Pseudomonadati</taxon>
        <taxon>Pseudomonadota</taxon>
        <taxon>Gammaproteobacteria</taxon>
        <taxon>Legionellales</taxon>
        <taxon>Legionellaceae</taxon>
        <taxon>Legionella</taxon>
    </lineage>
</organism>
<gene>
    <name evidence="1" type="ORF">Lbru_3184</name>
</gene>
<comment type="caution">
    <text evidence="1">The sequence shown here is derived from an EMBL/GenBank/DDBJ whole genome shotgun (WGS) entry which is preliminary data.</text>
</comment>
<sequence>MKLYHSLSEATGAFQRKSKEVFVIISFNGQAYFVFRSNPDAAVATIIQAHAKIAIGNELSKQDTKNIDPYRKHQLFKFMIDAKVPQLFPQHAQHAEENLIRGFPSILNKFKETYPNQKISKIDIFLTHSPCSEEGGKKHSSQNSVNGFFLPPGCDKKLTVFFKKGNYKSADVQLFNRNTKVKVYYNHKFDSATDYSADEFIKEADPILKDVLSTRLDSNS</sequence>
<name>A0A0W0S272_9GAMM</name>
<dbReference type="STRING" id="29422.Lbru_3184"/>
<dbReference type="Proteomes" id="UP000054742">
    <property type="component" value="Unassembled WGS sequence"/>
</dbReference>
<accession>A0A0W0S272</accession>
<protein>
    <submittedName>
        <fullName evidence="1">Uncharacterized protein</fullName>
    </submittedName>
</protein>
<dbReference type="EMBL" id="LNXV01000036">
    <property type="protein sequence ID" value="KTC77077.1"/>
    <property type="molecule type" value="Genomic_DNA"/>
</dbReference>
<dbReference type="RefSeq" id="WP_058443125.1">
    <property type="nucleotide sequence ID" value="NZ_CAAAHU010000008.1"/>
</dbReference>
<proteinExistence type="predicted"/>
<evidence type="ECO:0000313" key="1">
    <source>
        <dbReference type="EMBL" id="KTC77077.1"/>
    </source>
</evidence>
<reference evidence="1 2" key="1">
    <citation type="submission" date="2015-11" db="EMBL/GenBank/DDBJ databases">
        <title>Genomic analysis of 38 Legionella species identifies large and diverse effector repertoires.</title>
        <authorList>
            <person name="Burstein D."/>
            <person name="Amaro F."/>
            <person name="Zusman T."/>
            <person name="Lifshitz Z."/>
            <person name="Cohen O."/>
            <person name="Gilbert J.A."/>
            <person name="Pupko T."/>
            <person name="Shuman H.A."/>
            <person name="Segal G."/>
        </authorList>
    </citation>
    <scope>NUCLEOTIDE SEQUENCE [LARGE SCALE GENOMIC DNA]</scope>
    <source>
        <strain evidence="1 2">ATCC 43878</strain>
    </source>
</reference>
<keyword evidence="2" id="KW-1185">Reference proteome</keyword>